<evidence type="ECO:0000256" key="2">
    <source>
        <dbReference type="ARBA" id="ARBA00023186"/>
    </source>
</evidence>
<name>A0AAD3TXB5_9TREE</name>
<dbReference type="GO" id="GO:0005739">
    <property type="term" value="C:mitochondrion"/>
    <property type="evidence" value="ECO:0007669"/>
    <property type="project" value="TreeGrafter"/>
</dbReference>
<keyword evidence="5" id="KW-1185">Reference proteome</keyword>
<dbReference type="AlphaFoldDB" id="A0AAD3TXB5"/>
<comment type="caution">
    <text evidence="4">The sequence shown here is derived from an EMBL/GenBank/DDBJ whole genome shotgun (WGS) entry which is preliminary data.</text>
</comment>
<reference evidence="4" key="2">
    <citation type="submission" date="2023-06" db="EMBL/GenBank/DDBJ databases">
        <authorList>
            <person name="Kobayashi Y."/>
            <person name="Kayamori A."/>
            <person name="Aoki K."/>
            <person name="Shiwa Y."/>
            <person name="Fujita N."/>
            <person name="Sugita T."/>
            <person name="Iwasaki W."/>
            <person name="Tanaka N."/>
            <person name="Takashima M."/>
        </authorList>
    </citation>
    <scope>NUCLEOTIDE SEQUENCE</scope>
    <source>
        <strain evidence="4">HIS016</strain>
    </source>
</reference>
<keyword evidence="2" id="KW-0143">Chaperone</keyword>
<dbReference type="PANTHER" id="PTHR12469">
    <property type="entry name" value="PROTEIN EMI5 HOMOLOG, MITOCHONDRIAL"/>
    <property type="match status" value="1"/>
</dbReference>
<dbReference type="GO" id="GO:0034553">
    <property type="term" value="P:mitochondrial respiratory chain complex II assembly"/>
    <property type="evidence" value="ECO:0007669"/>
    <property type="project" value="TreeGrafter"/>
</dbReference>
<dbReference type="EMBL" id="BTCM01000006">
    <property type="protein sequence ID" value="GMK58635.1"/>
    <property type="molecule type" value="Genomic_DNA"/>
</dbReference>
<dbReference type="InterPro" id="IPR036714">
    <property type="entry name" value="SDH_sf"/>
</dbReference>
<protein>
    <recommendedName>
        <fullName evidence="6">SDH assembly factor 2</fullName>
    </recommendedName>
</protein>
<evidence type="ECO:0000256" key="3">
    <source>
        <dbReference type="SAM" id="MobiDB-lite"/>
    </source>
</evidence>
<gene>
    <name evidence="4" type="primary">emi5</name>
    <name evidence="4" type="ORF">CspeluHIS016_0600770</name>
</gene>
<sequence length="155" mass="17281">MTLLRPSLCLLAPTLAPTFAPARRTLTTSCAVAARLSNNPFDPFPRPFDPPPVPRGPELNSGRGGESSAKLRARLVYQSRKRSSLESGLLLSTFARDFLPGMTTPELREFDRLLSEPDADIYGWAVGKRDAPLRKHARNENKVVRRTPDLEDIER</sequence>
<evidence type="ECO:0008006" key="6">
    <source>
        <dbReference type="Google" id="ProtNLM"/>
    </source>
</evidence>
<feature type="compositionally biased region" description="Pro residues" evidence="3">
    <location>
        <begin position="42"/>
        <end position="55"/>
    </location>
</feature>
<evidence type="ECO:0000313" key="5">
    <source>
        <dbReference type="Proteomes" id="UP001222932"/>
    </source>
</evidence>
<dbReference type="GO" id="GO:0006099">
    <property type="term" value="P:tricarboxylic acid cycle"/>
    <property type="evidence" value="ECO:0007669"/>
    <property type="project" value="TreeGrafter"/>
</dbReference>
<feature type="region of interest" description="Disordered" evidence="3">
    <location>
        <begin position="41"/>
        <end position="67"/>
    </location>
</feature>
<organism evidence="4 5">
    <name type="scientific">Cutaneotrichosporon spelunceum</name>
    <dbReference type="NCBI Taxonomy" id="1672016"/>
    <lineage>
        <taxon>Eukaryota</taxon>
        <taxon>Fungi</taxon>
        <taxon>Dikarya</taxon>
        <taxon>Basidiomycota</taxon>
        <taxon>Agaricomycotina</taxon>
        <taxon>Tremellomycetes</taxon>
        <taxon>Trichosporonales</taxon>
        <taxon>Trichosporonaceae</taxon>
        <taxon>Cutaneotrichosporon</taxon>
    </lineage>
</organism>
<dbReference type="GO" id="GO:0006121">
    <property type="term" value="P:mitochondrial electron transport, succinate to ubiquinone"/>
    <property type="evidence" value="ECO:0007669"/>
    <property type="project" value="TreeGrafter"/>
</dbReference>
<dbReference type="PANTHER" id="PTHR12469:SF2">
    <property type="entry name" value="SUCCINATE DEHYDROGENASE ASSEMBLY FACTOR 2, MITOCHONDRIAL"/>
    <property type="match status" value="1"/>
</dbReference>
<dbReference type="InterPro" id="IPR005631">
    <property type="entry name" value="SDH"/>
</dbReference>
<dbReference type="Gene3D" id="1.10.150.250">
    <property type="entry name" value="Flavinator of succinate dehydrogenase"/>
    <property type="match status" value="1"/>
</dbReference>
<dbReference type="Pfam" id="PF03937">
    <property type="entry name" value="Sdh5"/>
    <property type="match status" value="1"/>
</dbReference>
<proteinExistence type="predicted"/>
<evidence type="ECO:0000313" key="4">
    <source>
        <dbReference type="EMBL" id="GMK58635.1"/>
    </source>
</evidence>
<evidence type="ECO:0000256" key="1">
    <source>
        <dbReference type="ARBA" id="ARBA00023128"/>
    </source>
</evidence>
<keyword evidence="1" id="KW-0496">Mitochondrion</keyword>
<accession>A0AAD3TXB5</accession>
<dbReference type="SUPFAM" id="SSF109910">
    <property type="entry name" value="YgfY-like"/>
    <property type="match status" value="1"/>
</dbReference>
<dbReference type="FunFam" id="1.10.150.250:FF:000004">
    <property type="entry name" value="Succinate dehydrogenase assembly factor 2, mitochondrial"/>
    <property type="match status" value="1"/>
</dbReference>
<reference evidence="4" key="1">
    <citation type="journal article" date="2023" name="BMC Genomics">
        <title>Chromosome-level genome assemblies of Cutaneotrichosporon spp. (Trichosporonales, Basidiomycota) reveal imbalanced evolution between nucleotide sequences and chromosome synteny.</title>
        <authorList>
            <person name="Kobayashi Y."/>
            <person name="Kayamori A."/>
            <person name="Aoki K."/>
            <person name="Shiwa Y."/>
            <person name="Matsutani M."/>
            <person name="Fujita N."/>
            <person name="Sugita T."/>
            <person name="Iwasaki W."/>
            <person name="Tanaka N."/>
            <person name="Takashima M."/>
        </authorList>
    </citation>
    <scope>NUCLEOTIDE SEQUENCE</scope>
    <source>
        <strain evidence="4">HIS016</strain>
    </source>
</reference>
<dbReference type="Proteomes" id="UP001222932">
    <property type="component" value="Unassembled WGS sequence"/>
</dbReference>